<dbReference type="EMBL" id="CAAALY010028724">
    <property type="protein sequence ID" value="VEL16507.1"/>
    <property type="molecule type" value="Genomic_DNA"/>
</dbReference>
<protein>
    <submittedName>
        <fullName evidence="2">Uncharacterized protein</fullName>
    </submittedName>
</protein>
<dbReference type="AlphaFoldDB" id="A0A448WP75"/>
<keyword evidence="3" id="KW-1185">Reference proteome</keyword>
<comment type="caution">
    <text evidence="2">The sequence shown here is derived from an EMBL/GenBank/DDBJ whole genome shotgun (WGS) entry which is preliminary data.</text>
</comment>
<gene>
    <name evidence="2" type="ORF">PXEA_LOCUS9947</name>
</gene>
<feature type="compositionally biased region" description="Basic and acidic residues" evidence="1">
    <location>
        <begin position="1"/>
        <end position="19"/>
    </location>
</feature>
<sequence length="117" mass="13292">MIKGEAERRHGEEAVERLSVEPPSCTRSGSLSLPFSTRLAPTFFFPLSPKSWPIRFSDYLIVAVYDNTFNLASFSRKAINYYRLSSSREDYMPHLSPFPGATGRIERFPPGKKPYGL</sequence>
<dbReference type="Proteomes" id="UP000784294">
    <property type="component" value="Unassembled WGS sequence"/>
</dbReference>
<name>A0A448WP75_9PLAT</name>
<organism evidence="2 3">
    <name type="scientific">Protopolystoma xenopodis</name>
    <dbReference type="NCBI Taxonomy" id="117903"/>
    <lineage>
        <taxon>Eukaryota</taxon>
        <taxon>Metazoa</taxon>
        <taxon>Spiralia</taxon>
        <taxon>Lophotrochozoa</taxon>
        <taxon>Platyhelminthes</taxon>
        <taxon>Monogenea</taxon>
        <taxon>Polyopisthocotylea</taxon>
        <taxon>Polystomatidea</taxon>
        <taxon>Polystomatidae</taxon>
        <taxon>Protopolystoma</taxon>
    </lineage>
</organism>
<evidence type="ECO:0000313" key="3">
    <source>
        <dbReference type="Proteomes" id="UP000784294"/>
    </source>
</evidence>
<proteinExistence type="predicted"/>
<evidence type="ECO:0000313" key="2">
    <source>
        <dbReference type="EMBL" id="VEL16507.1"/>
    </source>
</evidence>
<feature type="region of interest" description="Disordered" evidence="1">
    <location>
        <begin position="1"/>
        <end position="30"/>
    </location>
</feature>
<reference evidence="2" key="1">
    <citation type="submission" date="2018-11" db="EMBL/GenBank/DDBJ databases">
        <authorList>
            <consortium name="Pathogen Informatics"/>
        </authorList>
    </citation>
    <scope>NUCLEOTIDE SEQUENCE</scope>
</reference>
<evidence type="ECO:0000256" key="1">
    <source>
        <dbReference type="SAM" id="MobiDB-lite"/>
    </source>
</evidence>
<accession>A0A448WP75</accession>